<dbReference type="InterPro" id="IPR014721">
    <property type="entry name" value="Ribsml_uS5_D2-typ_fold_subgr"/>
</dbReference>
<evidence type="ECO:0000313" key="14">
    <source>
        <dbReference type="Proteomes" id="UP001372338"/>
    </source>
</evidence>
<dbReference type="Pfam" id="PF13481">
    <property type="entry name" value="AAA_25"/>
    <property type="match status" value="1"/>
</dbReference>
<dbReference type="CDD" id="cd01121">
    <property type="entry name" value="RadA_SMS_N"/>
    <property type="match status" value="1"/>
</dbReference>
<dbReference type="SUPFAM" id="SSF54211">
    <property type="entry name" value="Ribosomal protein S5 domain 2-like"/>
    <property type="match status" value="1"/>
</dbReference>
<dbReference type="InterPro" id="IPR027417">
    <property type="entry name" value="P-loop_NTPase"/>
</dbReference>
<dbReference type="Proteomes" id="UP001372338">
    <property type="component" value="Unassembled WGS sequence"/>
</dbReference>
<evidence type="ECO:0000256" key="8">
    <source>
        <dbReference type="ARBA" id="ARBA00023016"/>
    </source>
</evidence>
<dbReference type="InterPro" id="IPR004504">
    <property type="entry name" value="DNA_repair_RadA"/>
</dbReference>
<evidence type="ECO:0000256" key="2">
    <source>
        <dbReference type="ARBA" id="ARBA00022741"/>
    </source>
</evidence>
<dbReference type="Pfam" id="PF18073">
    <property type="entry name" value="Zn_ribbon_LapB"/>
    <property type="match status" value="1"/>
</dbReference>
<dbReference type="FunFam" id="3.30.230.10:FF:000053">
    <property type="entry name" value="DNA repair protein radA isogeny"/>
    <property type="match status" value="1"/>
</dbReference>
<protein>
    <recommendedName>
        <fullName evidence="12">RecA family profile 1 domain-containing protein</fullName>
    </recommendedName>
</protein>
<dbReference type="InterPro" id="IPR020588">
    <property type="entry name" value="RecA_ATP-bd"/>
</dbReference>
<keyword evidence="6" id="KW-0862">Zinc</keyword>
<evidence type="ECO:0000256" key="1">
    <source>
        <dbReference type="ARBA" id="ARBA00022723"/>
    </source>
</evidence>
<dbReference type="Gene3D" id="3.40.50.300">
    <property type="entry name" value="P-loop containing nucleotide triphosphate hydrolases"/>
    <property type="match status" value="1"/>
</dbReference>
<feature type="compositionally biased region" description="Low complexity" evidence="11">
    <location>
        <begin position="41"/>
        <end position="56"/>
    </location>
</feature>
<keyword evidence="8" id="KW-0346">Stress response</keyword>
<name>A0AAN9I307_CROPI</name>
<evidence type="ECO:0000256" key="11">
    <source>
        <dbReference type="SAM" id="MobiDB-lite"/>
    </source>
</evidence>
<dbReference type="NCBIfam" id="TIGR00416">
    <property type="entry name" value="sms"/>
    <property type="match status" value="1"/>
</dbReference>
<keyword evidence="1" id="KW-0479">Metal-binding</keyword>
<keyword evidence="4" id="KW-0863">Zinc-finger</keyword>
<keyword evidence="9" id="KW-0238">DNA-binding</keyword>
<gene>
    <name evidence="13" type="ORF">RIF29_28079</name>
</gene>
<organism evidence="13 14">
    <name type="scientific">Crotalaria pallida</name>
    <name type="common">Smooth rattlebox</name>
    <name type="synonym">Crotalaria striata</name>
    <dbReference type="NCBI Taxonomy" id="3830"/>
    <lineage>
        <taxon>Eukaryota</taxon>
        <taxon>Viridiplantae</taxon>
        <taxon>Streptophyta</taxon>
        <taxon>Embryophyta</taxon>
        <taxon>Tracheophyta</taxon>
        <taxon>Spermatophyta</taxon>
        <taxon>Magnoliopsida</taxon>
        <taxon>eudicotyledons</taxon>
        <taxon>Gunneridae</taxon>
        <taxon>Pentapetalae</taxon>
        <taxon>rosids</taxon>
        <taxon>fabids</taxon>
        <taxon>Fabales</taxon>
        <taxon>Fabaceae</taxon>
        <taxon>Papilionoideae</taxon>
        <taxon>50 kb inversion clade</taxon>
        <taxon>genistoids sensu lato</taxon>
        <taxon>core genistoids</taxon>
        <taxon>Crotalarieae</taxon>
        <taxon>Crotalaria</taxon>
    </lineage>
</organism>
<dbReference type="SUPFAM" id="SSF52540">
    <property type="entry name" value="P-loop containing nucleoside triphosphate hydrolases"/>
    <property type="match status" value="1"/>
</dbReference>
<dbReference type="PROSITE" id="PS50162">
    <property type="entry name" value="RECA_2"/>
    <property type="match status" value="1"/>
</dbReference>
<dbReference type="GO" id="GO:0003684">
    <property type="term" value="F:damaged DNA binding"/>
    <property type="evidence" value="ECO:0007669"/>
    <property type="project" value="InterPro"/>
</dbReference>
<keyword evidence="7" id="KW-0067">ATP-binding</keyword>
<feature type="region of interest" description="Disordered" evidence="11">
    <location>
        <begin position="32"/>
        <end position="76"/>
    </location>
</feature>
<keyword evidence="2" id="KW-0547">Nucleotide-binding</keyword>
<keyword evidence="3" id="KW-0227">DNA damage</keyword>
<feature type="domain" description="RecA family profile 1" evidence="12">
    <location>
        <begin position="182"/>
        <end position="335"/>
    </location>
</feature>
<dbReference type="PANTHER" id="PTHR32472:SF19">
    <property type="entry name" value="DNA REPAIR-LIKE PROTEINRADA"/>
    <property type="match status" value="1"/>
</dbReference>
<evidence type="ECO:0000256" key="3">
    <source>
        <dbReference type="ARBA" id="ARBA00022763"/>
    </source>
</evidence>
<accession>A0AAN9I307</accession>
<dbReference type="InterPro" id="IPR003593">
    <property type="entry name" value="AAA+_ATPase"/>
</dbReference>
<dbReference type="FunFam" id="3.40.50.300:FF:000050">
    <property type="entry name" value="DNA repair protein RadA"/>
    <property type="match status" value="1"/>
</dbReference>
<evidence type="ECO:0000256" key="10">
    <source>
        <dbReference type="ARBA" id="ARBA00023204"/>
    </source>
</evidence>
<dbReference type="AlphaFoldDB" id="A0AAN9I307"/>
<sequence>MRILRTIFTLRNHHHLPNHHLFTPKSISLHSFTPSHSPHLQQPQTQTNDTVTNNITTPPPTSTTSNGGGWSSYTHVFETPSRGASSSSSKRKEKLQWLCSNCGHSTSKWWGTCPSCAITGTMKEFLEAKSSNIGDNGDGSKVKSGLLISEDAVGLWLPRNAAQLRPLKLEEVNRGFNYQRWRIPLSGSFGNEVSTVLGGGLVPGSLTLISGDPGVGKSTLVLQVAGLIAEGCNDGKASPVVYVSGEESLEQIGSRADRLGIKSDVYLYSSTDIEDILKKAQCVNPRALVVDSIQTVYLKGILGSAGGLVQVKECTSALMRFAKTTNIPVFLIGHVTKSGDIAGPRVLEHIVDVVLYLEGEKESSYRMLRAVKNRFGSADELGVFEMSQSGLKSVSNASEIFLSEQHSDSEFLAGIAVAVVMDGSRTFLIEIQALCLSPSPVPASSSNLVNGIGPVRANMIKCVLIKQAGLQLQENAVFLNVVSGLTIQETAGDLAVAAAICSSFLELPIPKGIAFIGEIGLGGELRMVPRMEKRVYTVAKLGYTMCVVPKQAEKVLEAEGLGKMTVVGCKNLKEVINTIFRST</sequence>
<dbReference type="PRINTS" id="PR01874">
    <property type="entry name" value="DNAREPAIRADA"/>
</dbReference>
<evidence type="ECO:0000256" key="5">
    <source>
        <dbReference type="ARBA" id="ARBA00022801"/>
    </source>
</evidence>
<dbReference type="SMART" id="SM00382">
    <property type="entry name" value="AAA"/>
    <property type="match status" value="1"/>
</dbReference>
<dbReference type="InterPro" id="IPR041166">
    <property type="entry name" value="Rubredoxin_2"/>
</dbReference>
<reference evidence="13 14" key="1">
    <citation type="submission" date="2024-01" db="EMBL/GenBank/DDBJ databases">
        <title>The genomes of 5 underutilized Papilionoideae crops provide insights into root nodulation and disease resistanc.</title>
        <authorList>
            <person name="Yuan L."/>
        </authorList>
    </citation>
    <scope>NUCLEOTIDE SEQUENCE [LARGE SCALE GENOMIC DNA]</scope>
    <source>
        <strain evidence="13">ZHUSHIDOU_FW_LH</strain>
        <tissue evidence="13">Leaf</tissue>
    </source>
</reference>
<dbReference type="GO" id="GO:0016787">
    <property type="term" value="F:hydrolase activity"/>
    <property type="evidence" value="ECO:0007669"/>
    <property type="project" value="UniProtKB-KW"/>
</dbReference>
<evidence type="ECO:0000256" key="7">
    <source>
        <dbReference type="ARBA" id="ARBA00022840"/>
    </source>
</evidence>
<keyword evidence="5" id="KW-0378">Hydrolase</keyword>
<dbReference type="Pfam" id="PF13541">
    <property type="entry name" value="ChlI"/>
    <property type="match status" value="1"/>
</dbReference>
<dbReference type="PANTHER" id="PTHR32472">
    <property type="entry name" value="DNA REPAIR PROTEIN RADA"/>
    <property type="match status" value="1"/>
</dbReference>
<evidence type="ECO:0000256" key="9">
    <source>
        <dbReference type="ARBA" id="ARBA00023125"/>
    </source>
</evidence>
<evidence type="ECO:0000256" key="6">
    <source>
        <dbReference type="ARBA" id="ARBA00022833"/>
    </source>
</evidence>
<dbReference type="InterPro" id="IPR020568">
    <property type="entry name" value="Ribosomal_Su5_D2-typ_SF"/>
</dbReference>
<evidence type="ECO:0000313" key="13">
    <source>
        <dbReference type="EMBL" id="KAK7261760.1"/>
    </source>
</evidence>
<keyword evidence="10" id="KW-0234">DNA repair</keyword>
<dbReference type="GO" id="GO:0140664">
    <property type="term" value="F:ATP-dependent DNA damage sensor activity"/>
    <property type="evidence" value="ECO:0007669"/>
    <property type="project" value="InterPro"/>
</dbReference>
<dbReference type="Gene3D" id="3.30.230.10">
    <property type="match status" value="1"/>
</dbReference>
<keyword evidence="14" id="KW-1185">Reference proteome</keyword>
<dbReference type="GO" id="GO:0005524">
    <property type="term" value="F:ATP binding"/>
    <property type="evidence" value="ECO:0007669"/>
    <property type="project" value="UniProtKB-KW"/>
</dbReference>
<dbReference type="EMBL" id="JAYWIO010000005">
    <property type="protein sequence ID" value="KAK7261760.1"/>
    <property type="molecule type" value="Genomic_DNA"/>
</dbReference>
<evidence type="ECO:0000256" key="4">
    <source>
        <dbReference type="ARBA" id="ARBA00022771"/>
    </source>
</evidence>
<proteinExistence type="predicted"/>
<evidence type="ECO:0000259" key="12">
    <source>
        <dbReference type="PROSITE" id="PS50162"/>
    </source>
</evidence>
<dbReference type="GO" id="GO:0008270">
    <property type="term" value="F:zinc ion binding"/>
    <property type="evidence" value="ECO:0007669"/>
    <property type="project" value="UniProtKB-KW"/>
</dbReference>
<dbReference type="GO" id="GO:0000725">
    <property type="term" value="P:recombinational repair"/>
    <property type="evidence" value="ECO:0007669"/>
    <property type="project" value="TreeGrafter"/>
</dbReference>
<comment type="caution">
    <text evidence="13">The sequence shown here is derived from an EMBL/GenBank/DDBJ whole genome shotgun (WGS) entry which is preliminary data.</text>
</comment>